<protein>
    <submittedName>
        <fullName evidence="2">Uncharacterized protein</fullName>
    </submittedName>
</protein>
<evidence type="ECO:0000313" key="2">
    <source>
        <dbReference type="EMBL" id="NNJ27813.1"/>
    </source>
</evidence>
<dbReference type="EMBL" id="WTPX01000210">
    <property type="protein sequence ID" value="NNJ27813.1"/>
    <property type="molecule type" value="Genomic_DNA"/>
</dbReference>
<organism evidence="2 3">
    <name type="scientific">Alienimonas chondri</name>
    <dbReference type="NCBI Taxonomy" id="2681879"/>
    <lineage>
        <taxon>Bacteria</taxon>
        <taxon>Pseudomonadati</taxon>
        <taxon>Planctomycetota</taxon>
        <taxon>Planctomycetia</taxon>
        <taxon>Planctomycetales</taxon>
        <taxon>Planctomycetaceae</taxon>
        <taxon>Alienimonas</taxon>
    </lineage>
</organism>
<feature type="region of interest" description="Disordered" evidence="1">
    <location>
        <begin position="1"/>
        <end position="132"/>
    </location>
</feature>
<reference evidence="2 3" key="1">
    <citation type="journal article" date="2020" name="Syst. Appl. Microbiol.">
        <title>Alienimonas chondri sp. nov., a novel planctomycete isolated from the biofilm of the red alga Chondrus crispus.</title>
        <authorList>
            <person name="Vitorino I."/>
            <person name="Albuquerque L."/>
            <person name="Wiegand S."/>
            <person name="Kallscheuer N."/>
            <person name="da Costa M.S."/>
            <person name="Lobo-da-Cunha A."/>
            <person name="Jogler C."/>
            <person name="Lage O.M."/>
        </authorList>
    </citation>
    <scope>NUCLEOTIDE SEQUENCE [LARGE SCALE GENOMIC DNA]</scope>
    <source>
        <strain evidence="2 3">LzC2</strain>
    </source>
</reference>
<proteinExistence type="predicted"/>
<sequence>MGGAVITSGLPPDSSNWVSISSSSAVSSAPGVRESVNPPPSIWASTAHSAIASKTTPCTASETPMPPVPSAVPSPSAASAVTHQDRGSPSSGDSTVRIGGTSDMGNPGGGRWRSTVYGLSPSHDRSANRVANWRPVFDSGRSVNAAGWIQRIVAPDRSRPPSRVPP</sequence>
<evidence type="ECO:0000256" key="1">
    <source>
        <dbReference type="SAM" id="MobiDB-lite"/>
    </source>
</evidence>
<dbReference type="Proteomes" id="UP000609651">
    <property type="component" value="Unassembled WGS sequence"/>
</dbReference>
<evidence type="ECO:0000313" key="3">
    <source>
        <dbReference type="Proteomes" id="UP000609651"/>
    </source>
</evidence>
<name>A0ABX1VIT5_9PLAN</name>
<feature type="compositionally biased region" description="Low complexity" evidence="1">
    <location>
        <begin position="14"/>
        <end position="29"/>
    </location>
</feature>
<gene>
    <name evidence="2" type="ORF">LzC2_39220</name>
</gene>
<accession>A0ABX1VIT5</accession>
<feature type="compositionally biased region" description="Polar residues" evidence="1">
    <location>
        <begin position="43"/>
        <end position="62"/>
    </location>
</feature>
<comment type="caution">
    <text evidence="2">The sequence shown here is derived from an EMBL/GenBank/DDBJ whole genome shotgun (WGS) entry which is preliminary data.</text>
</comment>
<keyword evidence="3" id="KW-1185">Reference proteome</keyword>